<reference evidence="5" key="1">
    <citation type="journal article" date="2020" name="Stud. Mycol.">
        <title>101 Dothideomycetes genomes: a test case for predicting lifestyles and emergence of pathogens.</title>
        <authorList>
            <person name="Haridas S."/>
            <person name="Albert R."/>
            <person name="Binder M."/>
            <person name="Bloem J."/>
            <person name="Labutti K."/>
            <person name="Salamov A."/>
            <person name="Andreopoulos B."/>
            <person name="Baker S."/>
            <person name="Barry K."/>
            <person name="Bills G."/>
            <person name="Bluhm B."/>
            <person name="Cannon C."/>
            <person name="Castanera R."/>
            <person name="Culley D."/>
            <person name="Daum C."/>
            <person name="Ezra D."/>
            <person name="Gonzalez J."/>
            <person name="Henrissat B."/>
            <person name="Kuo A."/>
            <person name="Liang C."/>
            <person name="Lipzen A."/>
            <person name="Lutzoni F."/>
            <person name="Magnuson J."/>
            <person name="Mondo S."/>
            <person name="Nolan M."/>
            <person name="Ohm R."/>
            <person name="Pangilinan J."/>
            <person name="Park H.-J."/>
            <person name="Ramirez L."/>
            <person name="Alfaro M."/>
            <person name="Sun H."/>
            <person name="Tritt A."/>
            <person name="Yoshinaga Y."/>
            <person name="Zwiers L.-H."/>
            <person name="Turgeon B."/>
            <person name="Goodwin S."/>
            <person name="Spatafora J."/>
            <person name="Crous P."/>
            <person name="Grigoriev I."/>
        </authorList>
    </citation>
    <scope>NUCLEOTIDE SEQUENCE</scope>
    <source>
        <strain evidence="5">CBS 627.86</strain>
    </source>
</reference>
<evidence type="ECO:0000313" key="6">
    <source>
        <dbReference type="Proteomes" id="UP000799770"/>
    </source>
</evidence>
<gene>
    <name evidence="5" type="ORF">BDV96DRAFT_591320</name>
</gene>
<comment type="similarity">
    <text evidence="3">Belongs to the flavoredoxin family.</text>
</comment>
<evidence type="ECO:0000313" key="5">
    <source>
        <dbReference type="EMBL" id="KAF2106183.1"/>
    </source>
</evidence>
<dbReference type="InterPro" id="IPR052174">
    <property type="entry name" value="Flavoredoxin"/>
</dbReference>
<dbReference type="Gene3D" id="2.30.110.10">
    <property type="entry name" value="Electron Transport, Fmn-binding Protein, Chain A"/>
    <property type="match status" value="1"/>
</dbReference>
<dbReference type="Pfam" id="PF01613">
    <property type="entry name" value="Flavin_Reduct"/>
    <property type="match status" value="1"/>
</dbReference>
<sequence length="243" mass="27186">MFTPSSTSNSTHSVISPAILYFGTPVAILSSENEDGTSNLCPMSSVWWLGHRCMLGLDKSSKTTQNILRTGQCVINLPDESMVDAINALATTTGSDPVSDSKKSRNYRFVKDKWSVANLTPMESQLVRPQRVKECPVQMECELATSHLVMEDLYGEAAPIVSLEMRVCRIHIHDNLRMEGYSNKVDPDKWRPMIMSFQEFYGLKGSKKGPSDLGMIDEEQYRALTVDDAKKTVERLENGQAKE</sequence>
<proteinExistence type="inferred from homology"/>
<dbReference type="AlphaFoldDB" id="A0A6A5YGU4"/>
<dbReference type="Proteomes" id="UP000799770">
    <property type="component" value="Unassembled WGS sequence"/>
</dbReference>
<dbReference type="SUPFAM" id="SSF50475">
    <property type="entry name" value="FMN-binding split barrel"/>
    <property type="match status" value="1"/>
</dbReference>
<organism evidence="5 6">
    <name type="scientific">Lophiotrema nucula</name>
    <dbReference type="NCBI Taxonomy" id="690887"/>
    <lineage>
        <taxon>Eukaryota</taxon>
        <taxon>Fungi</taxon>
        <taxon>Dikarya</taxon>
        <taxon>Ascomycota</taxon>
        <taxon>Pezizomycotina</taxon>
        <taxon>Dothideomycetes</taxon>
        <taxon>Pleosporomycetidae</taxon>
        <taxon>Pleosporales</taxon>
        <taxon>Lophiotremataceae</taxon>
        <taxon>Lophiotrema</taxon>
    </lineage>
</organism>
<dbReference type="PANTHER" id="PTHR43567:SF1">
    <property type="entry name" value="FLAVOREDOXIN"/>
    <property type="match status" value="1"/>
</dbReference>
<dbReference type="PANTHER" id="PTHR43567">
    <property type="entry name" value="FLAVOREDOXIN-RELATED-RELATED"/>
    <property type="match status" value="1"/>
</dbReference>
<keyword evidence="2" id="KW-0285">Flavoprotein</keyword>
<dbReference type="EMBL" id="ML977365">
    <property type="protein sequence ID" value="KAF2106183.1"/>
    <property type="molecule type" value="Genomic_DNA"/>
</dbReference>
<evidence type="ECO:0000256" key="2">
    <source>
        <dbReference type="ARBA" id="ARBA00022630"/>
    </source>
</evidence>
<feature type="domain" description="Flavin reductase like" evidence="4">
    <location>
        <begin position="22"/>
        <end position="172"/>
    </location>
</feature>
<dbReference type="OrthoDB" id="10250990at2759"/>
<evidence type="ECO:0000256" key="1">
    <source>
        <dbReference type="ARBA" id="ARBA00001917"/>
    </source>
</evidence>
<evidence type="ECO:0000259" key="4">
    <source>
        <dbReference type="Pfam" id="PF01613"/>
    </source>
</evidence>
<protein>
    <recommendedName>
        <fullName evidence="4">Flavin reductase like domain-containing protein</fullName>
    </recommendedName>
</protein>
<dbReference type="InterPro" id="IPR002563">
    <property type="entry name" value="Flavin_Rdtase-like_dom"/>
</dbReference>
<name>A0A6A5YGU4_9PLEO</name>
<comment type="cofactor">
    <cofactor evidence="1">
        <name>FMN</name>
        <dbReference type="ChEBI" id="CHEBI:58210"/>
    </cofactor>
</comment>
<accession>A0A6A5YGU4</accession>
<keyword evidence="6" id="KW-1185">Reference proteome</keyword>
<evidence type="ECO:0000256" key="3">
    <source>
        <dbReference type="ARBA" id="ARBA00038054"/>
    </source>
</evidence>
<dbReference type="GO" id="GO:0010181">
    <property type="term" value="F:FMN binding"/>
    <property type="evidence" value="ECO:0007669"/>
    <property type="project" value="InterPro"/>
</dbReference>
<dbReference type="InterPro" id="IPR012349">
    <property type="entry name" value="Split_barrel_FMN-bd"/>
</dbReference>